<dbReference type="EMBL" id="JABCKI010000291">
    <property type="protein sequence ID" value="KAG5651140.1"/>
    <property type="molecule type" value="Genomic_DNA"/>
</dbReference>
<sequence length="154" mass="17030">MTEIRFDSDAMVHQMAAKPITSESASQFVSVLDIHHRPLVLCVGNNERFYALQENDTGTFISVDLSAKLGISDKVQAFAVSQNQTSSKLYIAFATGATTSSQSTIHILDAIPPTFVDVKDEELRRSLLSNSTPPSNVRIADFHIVRRYPSERSD</sequence>
<protein>
    <submittedName>
        <fullName evidence="1">Uncharacterized protein</fullName>
    </submittedName>
</protein>
<dbReference type="Proteomes" id="UP000717328">
    <property type="component" value="Unassembled WGS sequence"/>
</dbReference>
<name>A0A9P7GKV3_9AGAR</name>
<reference evidence="1" key="2">
    <citation type="submission" date="2021-10" db="EMBL/GenBank/DDBJ databases">
        <title>Phylogenomics reveals ancestral predisposition of the termite-cultivated fungus Termitomyces towards a domesticated lifestyle.</title>
        <authorList>
            <person name="Auxier B."/>
            <person name="Grum-Grzhimaylo A."/>
            <person name="Cardenas M.E."/>
            <person name="Lodge J.D."/>
            <person name="Laessoe T."/>
            <person name="Pedersen O."/>
            <person name="Smith M.E."/>
            <person name="Kuyper T.W."/>
            <person name="Franco-Molano E.A."/>
            <person name="Baroni T.J."/>
            <person name="Aanen D.K."/>
        </authorList>
    </citation>
    <scope>NUCLEOTIDE SEQUENCE</scope>
    <source>
        <strain evidence="1">D49</strain>
    </source>
</reference>
<evidence type="ECO:0000313" key="1">
    <source>
        <dbReference type="EMBL" id="KAG5651140.1"/>
    </source>
</evidence>
<reference evidence="1" key="1">
    <citation type="submission" date="2021-02" db="EMBL/GenBank/DDBJ databases">
        <authorList>
            <person name="Nieuwenhuis M."/>
            <person name="Van De Peppel L.J.J."/>
        </authorList>
    </citation>
    <scope>NUCLEOTIDE SEQUENCE</scope>
    <source>
        <strain evidence="1">D49</strain>
    </source>
</reference>
<comment type="caution">
    <text evidence="1">The sequence shown here is derived from an EMBL/GenBank/DDBJ whole genome shotgun (WGS) entry which is preliminary data.</text>
</comment>
<dbReference type="AlphaFoldDB" id="A0A9P7GKV3"/>
<evidence type="ECO:0000313" key="2">
    <source>
        <dbReference type="Proteomes" id="UP000717328"/>
    </source>
</evidence>
<proteinExistence type="predicted"/>
<organism evidence="1 2">
    <name type="scientific">Sphagnurus paluster</name>
    <dbReference type="NCBI Taxonomy" id="117069"/>
    <lineage>
        <taxon>Eukaryota</taxon>
        <taxon>Fungi</taxon>
        <taxon>Dikarya</taxon>
        <taxon>Basidiomycota</taxon>
        <taxon>Agaricomycotina</taxon>
        <taxon>Agaricomycetes</taxon>
        <taxon>Agaricomycetidae</taxon>
        <taxon>Agaricales</taxon>
        <taxon>Tricholomatineae</taxon>
        <taxon>Lyophyllaceae</taxon>
        <taxon>Sphagnurus</taxon>
    </lineage>
</organism>
<accession>A0A9P7GKV3</accession>
<keyword evidence="2" id="KW-1185">Reference proteome</keyword>
<gene>
    <name evidence="1" type="ORF">H0H81_009732</name>
</gene>